<feature type="compositionally biased region" description="Polar residues" evidence="1">
    <location>
        <begin position="196"/>
        <end position="234"/>
    </location>
</feature>
<dbReference type="InterPro" id="IPR053185">
    <property type="entry name" value="SET_domain_protein"/>
</dbReference>
<dbReference type="EMBL" id="MU001505">
    <property type="protein sequence ID" value="KAF2441945.1"/>
    <property type="molecule type" value="Genomic_DNA"/>
</dbReference>
<dbReference type="SMART" id="SM00317">
    <property type="entry name" value="SET"/>
    <property type="match status" value="1"/>
</dbReference>
<dbReference type="Proteomes" id="UP000799764">
    <property type="component" value="Unassembled WGS sequence"/>
</dbReference>
<reference evidence="3" key="1">
    <citation type="journal article" date="2020" name="Stud. Mycol.">
        <title>101 Dothideomycetes genomes: a test case for predicting lifestyles and emergence of pathogens.</title>
        <authorList>
            <person name="Haridas S."/>
            <person name="Albert R."/>
            <person name="Binder M."/>
            <person name="Bloem J."/>
            <person name="Labutti K."/>
            <person name="Salamov A."/>
            <person name="Andreopoulos B."/>
            <person name="Baker S."/>
            <person name="Barry K."/>
            <person name="Bills G."/>
            <person name="Bluhm B."/>
            <person name="Cannon C."/>
            <person name="Castanera R."/>
            <person name="Culley D."/>
            <person name="Daum C."/>
            <person name="Ezra D."/>
            <person name="Gonzalez J."/>
            <person name="Henrissat B."/>
            <person name="Kuo A."/>
            <person name="Liang C."/>
            <person name="Lipzen A."/>
            <person name="Lutzoni F."/>
            <person name="Magnuson J."/>
            <person name="Mondo S."/>
            <person name="Nolan M."/>
            <person name="Ohm R."/>
            <person name="Pangilinan J."/>
            <person name="Park H.-J."/>
            <person name="Ramirez L."/>
            <person name="Alfaro M."/>
            <person name="Sun H."/>
            <person name="Tritt A."/>
            <person name="Yoshinaga Y."/>
            <person name="Zwiers L.-H."/>
            <person name="Turgeon B."/>
            <person name="Goodwin S."/>
            <person name="Spatafora J."/>
            <person name="Crous P."/>
            <person name="Grigoriev I."/>
        </authorList>
    </citation>
    <scope>NUCLEOTIDE SEQUENCE</scope>
    <source>
        <strain evidence="3">CBS 690.94</strain>
    </source>
</reference>
<dbReference type="PROSITE" id="PS50280">
    <property type="entry name" value="SET"/>
    <property type="match status" value="1"/>
</dbReference>
<feature type="region of interest" description="Disordered" evidence="1">
    <location>
        <begin position="196"/>
        <end position="235"/>
    </location>
</feature>
<dbReference type="InterPro" id="IPR001214">
    <property type="entry name" value="SET_dom"/>
</dbReference>
<dbReference type="PANTHER" id="PTHR47332:SF4">
    <property type="entry name" value="SET DOMAIN-CONTAINING PROTEIN 5"/>
    <property type="match status" value="1"/>
</dbReference>
<dbReference type="InterPro" id="IPR011990">
    <property type="entry name" value="TPR-like_helical_dom_sf"/>
</dbReference>
<dbReference type="AlphaFoldDB" id="A0A9P4PDE0"/>
<dbReference type="Gene3D" id="2.170.270.10">
    <property type="entry name" value="SET domain"/>
    <property type="match status" value="1"/>
</dbReference>
<accession>A0A9P4PDE0</accession>
<feature type="region of interest" description="Disordered" evidence="1">
    <location>
        <begin position="1"/>
        <end position="54"/>
    </location>
</feature>
<evidence type="ECO:0000259" key="2">
    <source>
        <dbReference type="PROSITE" id="PS50280"/>
    </source>
</evidence>
<name>A0A9P4PDE0_9PLEO</name>
<gene>
    <name evidence="3" type="ORF">P171DRAFT_475333</name>
</gene>
<evidence type="ECO:0000256" key="1">
    <source>
        <dbReference type="SAM" id="MobiDB-lite"/>
    </source>
</evidence>
<feature type="domain" description="SET" evidence="2">
    <location>
        <begin position="55"/>
        <end position="289"/>
    </location>
</feature>
<dbReference type="InterPro" id="IPR046341">
    <property type="entry name" value="SET_dom_sf"/>
</dbReference>
<organism evidence="3 4">
    <name type="scientific">Karstenula rhodostoma CBS 690.94</name>
    <dbReference type="NCBI Taxonomy" id="1392251"/>
    <lineage>
        <taxon>Eukaryota</taxon>
        <taxon>Fungi</taxon>
        <taxon>Dikarya</taxon>
        <taxon>Ascomycota</taxon>
        <taxon>Pezizomycotina</taxon>
        <taxon>Dothideomycetes</taxon>
        <taxon>Pleosporomycetidae</taxon>
        <taxon>Pleosporales</taxon>
        <taxon>Massarineae</taxon>
        <taxon>Didymosphaeriaceae</taxon>
        <taxon>Karstenula</taxon>
    </lineage>
</organism>
<dbReference type="CDD" id="cd20071">
    <property type="entry name" value="SET_SMYD"/>
    <property type="match status" value="1"/>
</dbReference>
<evidence type="ECO:0000313" key="3">
    <source>
        <dbReference type="EMBL" id="KAF2441945.1"/>
    </source>
</evidence>
<sequence length="484" mass="52907">MQNDPYGAILPLTEKASPKQKNHQPNRIRHDLTRPLPRSLPPQNSPQKSTHKRDRMLYEVRVAANKGLGLFAKHTILRGTRILAEKPLIALRLGQRPTDVLGYAKGLDVKSRERLLGLSWHPGNGIKRLGRWGEALGWTMRNRATDEKNARAQGNDTERVSATVPGRLSGLARGLGEAVQILSIFRSNSFNLASSATLPSDVQPSNPVSTGSDTSLGLREATSSTIADQKTAPPSTRPAIELALFPAIARINHSCNPNAQANYHPLHRTFNVHATRDIPAGEEVSINYLPEHGQLRDQRVAKLEDGYGFTCNCPACDLDTEAGRQGEQSRKEMQDSMKNTRALFTDSTAVAETGDAGYGADGMPEALPSTVSVEEQRQIDALRRMPEEDRQVWLRARELEVLNTMLAMYQTEGIVGREVASMYYHIARLQRSTGSDEEAMASAETGLELEGACLGADHPAYLEALALIAGMRDDAAGARPVSAE</sequence>
<keyword evidence="4" id="KW-1185">Reference proteome</keyword>
<protein>
    <submittedName>
        <fullName evidence="3">SET domain-containing protein</fullName>
    </submittedName>
</protein>
<feature type="compositionally biased region" description="Basic residues" evidence="1">
    <location>
        <begin position="18"/>
        <end position="27"/>
    </location>
</feature>
<dbReference type="Pfam" id="PF00856">
    <property type="entry name" value="SET"/>
    <property type="match status" value="1"/>
</dbReference>
<dbReference type="PANTHER" id="PTHR47332">
    <property type="entry name" value="SET DOMAIN-CONTAINING PROTEIN 5"/>
    <property type="match status" value="1"/>
</dbReference>
<dbReference type="OrthoDB" id="361797at2759"/>
<evidence type="ECO:0000313" key="4">
    <source>
        <dbReference type="Proteomes" id="UP000799764"/>
    </source>
</evidence>
<dbReference type="Gene3D" id="1.25.40.10">
    <property type="entry name" value="Tetratricopeptide repeat domain"/>
    <property type="match status" value="1"/>
</dbReference>
<proteinExistence type="predicted"/>
<dbReference type="SUPFAM" id="SSF82199">
    <property type="entry name" value="SET domain"/>
    <property type="match status" value="1"/>
</dbReference>
<comment type="caution">
    <text evidence="3">The sequence shown here is derived from an EMBL/GenBank/DDBJ whole genome shotgun (WGS) entry which is preliminary data.</text>
</comment>